<keyword evidence="8" id="KW-0238">DNA-binding</keyword>
<dbReference type="FunFam" id="3.30.160.60:FF:001480">
    <property type="entry name" value="Si:cabz01071911.3"/>
    <property type="match status" value="1"/>
</dbReference>
<dbReference type="PANTHER" id="PTHR24379:SF121">
    <property type="entry name" value="C2H2-TYPE DOMAIN-CONTAINING PROTEIN"/>
    <property type="match status" value="1"/>
</dbReference>
<dbReference type="PROSITE" id="PS50157">
    <property type="entry name" value="ZINC_FINGER_C2H2_2"/>
    <property type="match status" value="4"/>
</dbReference>
<dbReference type="SMART" id="SM00355">
    <property type="entry name" value="ZnF_C2H2"/>
    <property type="match status" value="6"/>
</dbReference>
<reference evidence="11 12" key="1">
    <citation type="journal article" date="2017" name="G3 (Bethesda)">
        <title>The Physical Genome Mapping of Anopheles albimanus Corrected Scaffold Misassemblies and Identified Interarm Rearrangements in Genus Anopheles.</title>
        <authorList>
            <person name="Artemov G.N."/>
            <person name="Peery A.N."/>
            <person name="Jiang X."/>
            <person name="Tu Z."/>
            <person name="Stegniy V.N."/>
            <person name="Sharakhova M.V."/>
            <person name="Sharakhov I.V."/>
        </authorList>
    </citation>
    <scope>NUCLEOTIDE SEQUENCE [LARGE SCALE GENOMIC DNA]</scope>
    <source>
        <strain evidence="11 12">ALBI9_A</strain>
    </source>
</reference>
<dbReference type="GeneID" id="118461247"/>
<keyword evidence="7" id="KW-0805">Transcription regulation</keyword>
<sequence>MDTEELNKLCRLCMAYCGLAGNSTNDEIQDKIFECLNISLNLNDVDLPSCICSLCADKVEDFYEFRRKCLVVQENIIELLRMHHTDNSKIESSELETEVNDSDIDSLEAEVAETNVDVTSMDVFIELAPNNTPSRCVDSGQRNRSLQNAKEECLTCGKLVERARMDGHRNRHLGLQPFQCVQSGCVARFACKVALRLHRNNVHSEAQYPCSMCDRVFTSKKKYYDHRMNVHSGKCFSCDICGARFRTNIKLNRHSVIHSNERPFACQLCPKAFYRNSNLKVHMRSHTKEKPFICPLCSKPFGYSRLMKQHLMRVHTETPIISEGYIVST</sequence>
<dbReference type="Gene3D" id="3.40.1800.20">
    <property type="match status" value="1"/>
</dbReference>
<keyword evidence="12" id="KW-1185">Reference proteome</keyword>
<dbReference type="InterPro" id="IPR012934">
    <property type="entry name" value="Znf_AD"/>
</dbReference>
<evidence type="ECO:0000256" key="8">
    <source>
        <dbReference type="ARBA" id="ARBA00023125"/>
    </source>
</evidence>
<comment type="similarity">
    <text evidence="2">Belongs to the krueppel C2H2-type zinc-finger protein family.</text>
</comment>
<reference evidence="11" key="2">
    <citation type="submission" date="2022-08" db="UniProtKB">
        <authorList>
            <consortium name="EnsemblMetazoa"/>
        </authorList>
    </citation>
    <scope>IDENTIFICATION</scope>
    <source>
        <strain evidence="11">STECLA/ALBI9_A</strain>
    </source>
</reference>
<dbReference type="VEuPathDB" id="VectorBase:AALB007872"/>
<dbReference type="PROSITE" id="PS51915">
    <property type="entry name" value="ZAD"/>
    <property type="match status" value="1"/>
</dbReference>
<keyword evidence="3" id="KW-0479">Metal-binding</keyword>
<dbReference type="Proteomes" id="UP000069272">
    <property type="component" value="Chromosome 2L"/>
</dbReference>
<evidence type="ECO:0000313" key="12">
    <source>
        <dbReference type="Proteomes" id="UP000069272"/>
    </source>
</evidence>
<evidence type="ECO:0000256" key="2">
    <source>
        <dbReference type="ARBA" id="ARBA00006991"/>
    </source>
</evidence>
<keyword evidence="6" id="KW-0862">Zinc</keyword>
<dbReference type="SMART" id="SM00868">
    <property type="entry name" value="zf-AD"/>
    <property type="match status" value="1"/>
</dbReference>
<evidence type="ECO:0000256" key="9">
    <source>
        <dbReference type="ARBA" id="ARBA00023163"/>
    </source>
</evidence>
<dbReference type="GO" id="GO:0008270">
    <property type="term" value="F:zinc ion binding"/>
    <property type="evidence" value="ECO:0007669"/>
    <property type="project" value="UniProtKB-UniRule"/>
</dbReference>
<evidence type="ECO:0000256" key="7">
    <source>
        <dbReference type="ARBA" id="ARBA00023015"/>
    </source>
</evidence>
<proteinExistence type="inferred from homology"/>
<dbReference type="GO" id="GO:0003677">
    <property type="term" value="F:DNA binding"/>
    <property type="evidence" value="ECO:0007669"/>
    <property type="project" value="UniProtKB-KW"/>
</dbReference>
<name>A0A182FMW0_ANOAL</name>
<dbReference type="SUPFAM" id="SSF57716">
    <property type="entry name" value="Glucocorticoid receptor-like (DNA-binding domain)"/>
    <property type="match status" value="1"/>
</dbReference>
<keyword evidence="9" id="KW-0804">Transcription</keyword>
<dbReference type="OrthoDB" id="1405595at2759"/>
<evidence type="ECO:0000256" key="6">
    <source>
        <dbReference type="ARBA" id="ARBA00022833"/>
    </source>
</evidence>
<dbReference type="RefSeq" id="XP_035782253.1">
    <property type="nucleotide sequence ID" value="XM_035926360.1"/>
</dbReference>
<dbReference type="Gene3D" id="3.30.160.60">
    <property type="entry name" value="Classic Zinc Finger"/>
    <property type="match status" value="4"/>
</dbReference>
<dbReference type="PANTHER" id="PTHR24379">
    <property type="entry name" value="KRAB AND ZINC FINGER DOMAIN-CONTAINING"/>
    <property type="match status" value="1"/>
</dbReference>
<dbReference type="InterPro" id="IPR036236">
    <property type="entry name" value="Znf_C2H2_sf"/>
</dbReference>
<dbReference type="GO" id="GO:0005634">
    <property type="term" value="C:nucleus"/>
    <property type="evidence" value="ECO:0007669"/>
    <property type="project" value="UniProtKB-SubCell"/>
</dbReference>
<evidence type="ECO:0000256" key="4">
    <source>
        <dbReference type="ARBA" id="ARBA00022737"/>
    </source>
</evidence>
<protein>
    <submittedName>
        <fullName evidence="11">Uncharacterized protein</fullName>
    </submittedName>
</protein>
<dbReference type="Pfam" id="PF00096">
    <property type="entry name" value="zf-C2H2"/>
    <property type="match status" value="3"/>
</dbReference>
<dbReference type="InterPro" id="IPR013087">
    <property type="entry name" value="Znf_C2H2_type"/>
</dbReference>
<keyword evidence="10" id="KW-0539">Nucleus</keyword>
<dbReference type="EnsemblMetazoa" id="AALB007872-RA">
    <property type="protein sequence ID" value="AALB007872-PA"/>
    <property type="gene ID" value="AALB007872"/>
</dbReference>
<comment type="subcellular location">
    <subcellularLocation>
        <location evidence="1">Nucleus</location>
    </subcellularLocation>
</comment>
<dbReference type="PROSITE" id="PS00028">
    <property type="entry name" value="ZINC_FINGER_C2H2_1"/>
    <property type="match status" value="5"/>
</dbReference>
<dbReference type="VEuPathDB" id="VectorBase:AALB20_026276"/>
<dbReference type="AlphaFoldDB" id="A0A182FMW0"/>
<evidence type="ECO:0000256" key="1">
    <source>
        <dbReference type="ARBA" id="ARBA00004123"/>
    </source>
</evidence>
<dbReference type="SUPFAM" id="SSF57667">
    <property type="entry name" value="beta-beta-alpha zinc fingers"/>
    <property type="match status" value="3"/>
</dbReference>
<dbReference type="Pfam" id="PF07776">
    <property type="entry name" value="zf-AD"/>
    <property type="match status" value="1"/>
</dbReference>
<evidence type="ECO:0000256" key="5">
    <source>
        <dbReference type="ARBA" id="ARBA00022771"/>
    </source>
</evidence>
<evidence type="ECO:0000256" key="3">
    <source>
        <dbReference type="ARBA" id="ARBA00022723"/>
    </source>
</evidence>
<accession>A0A182FMW0</accession>
<dbReference type="STRING" id="7167.A0A182FMW0"/>
<keyword evidence="5" id="KW-0863">Zinc-finger</keyword>
<keyword evidence="4" id="KW-0677">Repeat</keyword>
<evidence type="ECO:0000313" key="11">
    <source>
        <dbReference type="EnsemblMetazoa" id="AALB007872-PA"/>
    </source>
</evidence>
<evidence type="ECO:0000256" key="10">
    <source>
        <dbReference type="ARBA" id="ARBA00023242"/>
    </source>
</evidence>
<organism evidence="11 12">
    <name type="scientific">Anopheles albimanus</name>
    <name type="common">New world malaria mosquito</name>
    <dbReference type="NCBI Taxonomy" id="7167"/>
    <lineage>
        <taxon>Eukaryota</taxon>
        <taxon>Metazoa</taxon>
        <taxon>Ecdysozoa</taxon>
        <taxon>Arthropoda</taxon>
        <taxon>Hexapoda</taxon>
        <taxon>Insecta</taxon>
        <taxon>Pterygota</taxon>
        <taxon>Neoptera</taxon>
        <taxon>Endopterygota</taxon>
        <taxon>Diptera</taxon>
        <taxon>Nematocera</taxon>
        <taxon>Culicoidea</taxon>
        <taxon>Culicidae</taxon>
        <taxon>Anophelinae</taxon>
        <taxon>Anopheles</taxon>
    </lineage>
</organism>
<dbReference type="KEGG" id="aali:118461247"/>